<dbReference type="EMBL" id="BMAW01057259">
    <property type="protein sequence ID" value="GFT09803.1"/>
    <property type="molecule type" value="Genomic_DNA"/>
</dbReference>
<reference evidence="1" key="1">
    <citation type="submission" date="2020-08" db="EMBL/GenBank/DDBJ databases">
        <title>Multicomponent nature underlies the extraordinary mechanical properties of spider dragline silk.</title>
        <authorList>
            <person name="Kono N."/>
            <person name="Nakamura H."/>
            <person name="Mori M."/>
            <person name="Yoshida Y."/>
            <person name="Ohtoshi R."/>
            <person name="Malay A.D."/>
            <person name="Moran D.A.P."/>
            <person name="Tomita M."/>
            <person name="Numata K."/>
            <person name="Arakawa K."/>
        </authorList>
    </citation>
    <scope>NUCLEOTIDE SEQUENCE</scope>
</reference>
<evidence type="ECO:0000313" key="2">
    <source>
        <dbReference type="Proteomes" id="UP000887013"/>
    </source>
</evidence>
<gene>
    <name evidence="1" type="ORF">NPIL_243251</name>
</gene>
<proteinExistence type="predicted"/>
<dbReference type="Proteomes" id="UP000887013">
    <property type="component" value="Unassembled WGS sequence"/>
</dbReference>
<protein>
    <submittedName>
        <fullName evidence="1">Uncharacterized protein</fullName>
    </submittedName>
</protein>
<organism evidence="1 2">
    <name type="scientific">Nephila pilipes</name>
    <name type="common">Giant wood spider</name>
    <name type="synonym">Nephila maculata</name>
    <dbReference type="NCBI Taxonomy" id="299642"/>
    <lineage>
        <taxon>Eukaryota</taxon>
        <taxon>Metazoa</taxon>
        <taxon>Ecdysozoa</taxon>
        <taxon>Arthropoda</taxon>
        <taxon>Chelicerata</taxon>
        <taxon>Arachnida</taxon>
        <taxon>Araneae</taxon>
        <taxon>Araneomorphae</taxon>
        <taxon>Entelegynae</taxon>
        <taxon>Araneoidea</taxon>
        <taxon>Nephilidae</taxon>
        <taxon>Nephila</taxon>
    </lineage>
</organism>
<comment type="caution">
    <text evidence="1">The sequence shown here is derived from an EMBL/GenBank/DDBJ whole genome shotgun (WGS) entry which is preliminary data.</text>
</comment>
<dbReference type="AlphaFoldDB" id="A0A8X6TFL0"/>
<keyword evidence="2" id="KW-1185">Reference proteome</keyword>
<sequence>MTHLMSGESYVVEMKHSPQIPWIRKTLNSRRPETMGRKSPQVACEHQEDAFLFVSLKQEELAEYLVCSYEGGSRRGDAKGKY</sequence>
<accession>A0A8X6TFL0</accession>
<evidence type="ECO:0000313" key="1">
    <source>
        <dbReference type="EMBL" id="GFT09803.1"/>
    </source>
</evidence>
<name>A0A8X6TFL0_NEPPI</name>